<comment type="caution">
    <text evidence="1">The sequence shown here is derived from an EMBL/GenBank/DDBJ whole genome shotgun (WGS) entry which is preliminary data.</text>
</comment>
<dbReference type="RefSeq" id="WP_165850977.1">
    <property type="nucleotide sequence ID" value="NZ_JACRWI010000001.1"/>
</dbReference>
<accession>A0ABR7JUT4</accession>
<keyword evidence="2" id="KW-1185">Reference proteome</keyword>
<gene>
    <name evidence="1" type="ORF">H8892_01395</name>
</gene>
<dbReference type="Proteomes" id="UP000640363">
    <property type="component" value="Unassembled WGS sequence"/>
</dbReference>
<sequence>MANKKSKKIFIEESTNINKLIETRGGNLQNINKPPISAADELSNYINKLPKKKK</sequence>
<protein>
    <submittedName>
        <fullName evidence="1">Uncharacterized protein</fullName>
    </submittedName>
</protein>
<proteinExistence type="predicted"/>
<evidence type="ECO:0000313" key="2">
    <source>
        <dbReference type="Proteomes" id="UP000640363"/>
    </source>
</evidence>
<evidence type="ECO:0000313" key="1">
    <source>
        <dbReference type="EMBL" id="MBC6000611.1"/>
    </source>
</evidence>
<dbReference type="EMBL" id="JACRWI010000001">
    <property type="protein sequence ID" value="MBC6000611.1"/>
    <property type="molecule type" value="Genomic_DNA"/>
</dbReference>
<organism evidence="1 2">
    <name type="scientific">Veillonella hominis</name>
    <dbReference type="NCBI Taxonomy" id="2764330"/>
    <lineage>
        <taxon>Bacteria</taxon>
        <taxon>Bacillati</taxon>
        <taxon>Bacillota</taxon>
        <taxon>Negativicutes</taxon>
        <taxon>Veillonellales</taxon>
        <taxon>Veillonellaceae</taxon>
        <taxon>Veillonella</taxon>
    </lineage>
</organism>
<name>A0ABR7JUT4_9FIRM</name>
<reference evidence="1 2" key="1">
    <citation type="submission" date="2020-08" db="EMBL/GenBank/DDBJ databases">
        <authorList>
            <person name="Liu C."/>
            <person name="Sun Q."/>
        </authorList>
    </citation>
    <scope>NUCLEOTIDE SEQUENCE [LARGE SCALE GENOMIC DNA]</scope>
    <source>
        <strain evidence="1 2">NSJ-78</strain>
    </source>
</reference>